<comment type="caution">
    <text evidence="1">The sequence shown here is derived from an EMBL/GenBank/DDBJ whole genome shotgun (WGS) entry which is preliminary data.</text>
</comment>
<name>A0ACA9MS86_9GLOM</name>
<dbReference type="Proteomes" id="UP000789366">
    <property type="component" value="Unassembled WGS sequence"/>
</dbReference>
<evidence type="ECO:0000313" key="2">
    <source>
        <dbReference type="Proteomes" id="UP000789366"/>
    </source>
</evidence>
<reference evidence="1" key="1">
    <citation type="submission" date="2021-06" db="EMBL/GenBank/DDBJ databases">
        <authorList>
            <person name="Kallberg Y."/>
            <person name="Tangrot J."/>
            <person name="Rosling A."/>
        </authorList>
    </citation>
    <scope>NUCLEOTIDE SEQUENCE</scope>
    <source>
        <strain evidence="1">28 12/20/2015</strain>
    </source>
</reference>
<accession>A0ACA9MS86</accession>
<organism evidence="1 2">
    <name type="scientific">Cetraspora pellucida</name>
    <dbReference type="NCBI Taxonomy" id="1433469"/>
    <lineage>
        <taxon>Eukaryota</taxon>
        <taxon>Fungi</taxon>
        <taxon>Fungi incertae sedis</taxon>
        <taxon>Mucoromycota</taxon>
        <taxon>Glomeromycotina</taxon>
        <taxon>Glomeromycetes</taxon>
        <taxon>Diversisporales</taxon>
        <taxon>Gigasporaceae</taxon>
        <taxon>Cetraspora</taxon>
    </lineage>
</organism>
<gene>
    <name evidence="1" type="ORF">SPELUC_LOCUS7425</name>
</gene>
<dbReference type="EMBL" id="CAJVPW010009785">
    <property type="protein sequence ID" value="CAG8608994.1"/>
    <property type="molecule type" value="Genomic_DNA"/>
</dbReference>
<evidence type="ECO:0000313" key="1">
    <source>
        <dbReference type="EMBL" id="CAG8608994.1"/>
    </source>
</evidence>
<sequence length="49" mass="5724">LVDLSDPIFEENNNKKKAQETVLTNEEPSIEFESKLLVWDILSDNNLYK</sequence>
<keyword evidence="2" id="KW-1185">Reference proteome</keyword>
<protein>
    <submittedName>
        <fullName evidence="1">15232_t:CDS:1</fullName>
    </submittedName>
</protein>
<proteinExistence type="predicted"/>
<feature type="non-terminal residue" evidence="1">
    <location>
        <position position="1"/>
    </location>
</feature>